<dbReference type="InterPro" id="IPR036412">
    <property type="entry name" value="HAD-like_sf"/>
</dbReference>
<dbReference type="SUPFAM" id="SSF56784">
    <property type="entry name" value="HAD-like"/>
    <property type="match status" value="1"/>
</dbReference>
<dbReference type="SFLD" id="SFLDG01129">
    <property type="entry name" value="C1.5:_HAD__Beta-PGM__Phosphata"/>
    <property type="match status" value="1"/>
</dbReference>
<dbReference type="InterPro" id="IPR051806">
    <property type="entry name" value="HAD-like_SPP"/>
</dbReference>
<name>A0ABR2W6E3_9FUNG</name>
<dbReference type="NCBIfam" id="TIGR01509">
    <property type="entry name" value="HAD-SF-IA-v3"/>
    <property type="match status" value="1"/>
</dbReference>
<dbReference type="Gene3D" id="3.40.50.1000">
    <property type="entry name" value="HAD superfamily/HAD-like"/>
    <property type="match status" value="1"/>
</dbReference>
<sequence>MTSDNMQLRAKAILFDLDGTLVNTILAVEKQYTIWANKMGIDPQPIIEYCHGVRSIEVMNKFAPAGRVITIEEANAWEVLLENESEGVFVVPGVVELLNKLPRERWAIVTSGTRSMAEGRLRQMNLPIPDIFITADVVTHGKPHPEGYLTAASKLGFKPEECIIFEDAPAGIDAGVNGGIRSIAITTSYKPEILHKAVAIIDNYHDLEVEQVTDDEDKPEFVFTVLNNKKN</sequence>
<keyword evidence="2" id="KW-1185">Reference proteome</keyword>
<dbReference type="InterPro" id="IPR023214">
    <property type="entry name" value="HAD_sf"/>
</dbReference>
<evidence type="ECO:0000313" key="1">
    <source>
        <dbReference type="EMBL" id="KAK9721553.1"/>
    </source>
</evidence>
<dbReference type="SFLD" id="SFLDG01135">
    <property type="entry name" value="C1.5.6:_HAD__Beta-PGM__Phospha"/>
    <property type="match status" value="1"/>
</dbReference>
<dbReference type="PANTHER" id="PTHR43481">
    <property type="entry name" value="FRUCTOSE-1-PHOSPHATE PHOSPHATASE"/>
    <property type="match status" value="1"/>
</dbReference>
<dbReference type="PROSITE" id="PS01228">
    <property type="entry name" value="COF_1"/>
    <property type="match status" value="1"/>
</dbReference>
<evidence type="ECO:0000313" key="2">
    <source>
        <dbReference type="Proteomes" id="UP001479436"/>
    </source>
</evidence>
<dbReference type="InterPro" id="IPR041492">
    <property type="entry name" value="HAD_2"/>
</dbReference>
<dbReference type="SFLD" id="SFLDS00003">
    <property type="entry name" value="Haloacid_Dehalogenase"/>
    <property type="match status" value="1"/>
</dbReference>
<dbReference type="InterPro" id="IPR006439">
    <property type="entry name" value="HAD-SF_hydro_IA"/>
</dbReference>
<comment type="caution">
    <text evidence="1">The sequence shown here is derived from an EMBL/GenBank/DDBJ whole genome shotgun (WGS) entry which is preliminary data.</text>
</comment>
<dbReference type="Proteomes" id="UP001479436">
    <property type="component" value="Unassembled WGS sequence"/>
</dbReference>
<dbReference type="Gene3D" id="1.10.150.240">
    <property type="entry name" value="Putative phosphatase, domain 2"/>
    <property type="match status" value="1"/>
</dbReference>
<reference evidence="1 2" key="1">
    <citation type="submission" date="2023-04" db="EMBL/GenBank/DDBJ databases">
        <title>Genome of Basidiobolus ranarum AG-B5.</title>
        <authorList>
            <person name="Stajich J.E."/>
            <person name="Carter-House D."/>
            <person name="Gryganskyi A."/>
        </authorList>
    </citation>
    <scope>NUCLEOTIDE SEQUENCE [LARGE SCALE GENOMIC DNA]</scope>
    <source>
        <strain evidence="1 2">AG-B5</strain>
    </source>
</reference>
<dbReference type="Pfam" id="PF13419">
    <property type="entry name" value="HAD_2"/>
    <property type="match status" value="1"/>
</dbReference>
<gene>
    <name evidence="1" type="ORF">K7432_003328</name>
</gene>
<accession>A0ABR2W6E3</accession>
<dbReference type="EMBL" id="JASJQH010006976">
    <property type="protein sequence ID" value="KAK9721553.1"/>
    <property type="molecule type" value="Genomic_DNA"/>
</dbReference>
<dbReference type="PANTHER" id="PTHR43481:SF4">
    <property type="entry name" value="GLYCEROL-1-PHOSPHATE PHOSPHOHYDROLASE 1-RELATED"/>
    <property type="match status" value="1"/>
</dbReference>
<proteinExistence type="predicted"/>
<organism evidence="1 2">
    <name type="scientific">Basidiobolus ranarum</name>
    <dbReference type="NCBI Taxonomy" id="34480"/>
    <lineage>
        <taxon>Eukaryota</taxon>
        <taxon>Fungi</taxon>
        <taxon>Fungi incertae sedis</taxon>
        <taxon>Zoopagomycota</taxon>
        <taxon>Entomophthoromycotina</taxon>
        <taxon>Basidiobolomycetes</taxon>
        <taxon>Basidiobolales</taxon>
        <taxon>Basidiobolaceae</taxon>
        <taxon>Basidiobolus</taxon>
    </lineage>
</organism>
<protein>
    <submittedName>
        <fullName evidence="1">Uncharacterized protein</fullName>
    </submittedName>
</protein>
<dbReference type="InterPro" id="IPR023198">
    <property type="entry name" value="PGP-like_dom2"/>
</dbReference>